<feature type="compositionally biased region" description="Polar residues" evidence="1">
    <location>
        <begin position="323"/>
        <end position="350"/>
    </location>
</feature>
<organism evidence="2 3">
    <name type="scientific">Discostella pseudostelligera</name>
    <dbReference type="NCBI Taxonomy" id="259834"/>
    <lineage>
        <taxon>Eukaryota</taxon>
        <taxon>Sar</taxon>
        <taxon>Stramenopiles</taxon>
        <taxon>Ochrophyta</taxon>
        <taxon>Bacillariophyta</taxon>
        <taxon>Coscinodiscophyceae</taxon>
        <taxon>Thalassiosirophycidae</taxon>
        <taxon>Stephanodiscales</taxon>
        <taxon>Stephanodiscaceae</taxon>
        <taxon>Discostella</taxon>
    </lineage>
</organism>
<feature type="compositionally biased region" description="Basic and acidic residues" evidence="1">
    <location>
        <begin position="410"/>
        <end position="421"/>
    </location>
</feature>
<feature type="region of interest" description="Disordered" evidence="1">
    <location>
        <begin position="1"/>
        <end position="63"/>
    </location>
</feature>
<dbReference type="AlphaFoldDB" id="A0ABD3MBK7"/>
<feature type="compositionally biased region" description="Polar residues" evidence="1">
    <location>
        <begin position="82"/>
        <end position="93"/>
    </location>
</feature>
<keyword evidence="3" id="KW-1185">Reference proteome</keyword>
<feature type="compositionally biased region" description="Gly residues" evidence="1">
    <location>
        <begin position="118"/>
        <end position="129"/>
    </location>
</feature>
<name>A0ABD3MBK7_9STRA</name>
<feature type="region of interest" description="Disordered" evidence="1">
    <location>
        <begin position="404"/>
        <end position="512"/>
    </location>
</feature>
<protein>
    <submittedName>
        <fullName evidence="2">Uncharacterized protein</fullName>
    </submittedName>
</protein>
<accession>A0ABD3MBK7</accession>
<dbReference type="Proteomes" id="UP001530293">
    <property type="component" value="Unassembled WGS sequence"/>
</dbReference>
<gene>
    <name evidence="2" type="ORF">ACHAWU_009115</name>
</gene>
<reference evidence="2 3" key="1">
    <citation type="submission" date="2024-10" db="EMBL/GenBank/DDBJ databases">
        <title>Updated reference genomes for cyclostephanoid diatoms.</title>
        <authorList>
            <person name="Roberts W.R."/>
            <person name="Alverson A.J."/>
        </authorList>
    </citation>
    <scope>NUCLEOTIDE SEQUENCE [LARGE SCALE GENOMIC DNA]</scope>
    <source>
        <strain evidence="2 3">AJA232-27</strain>
    </source>
</reference>
<feature type="compositionally biased region" description="Low complexity" evidence="1">
    <location>
        <begin position="607"/>
        <end position="623"/>
    </location>
</feature>
<comment type="caution">
    <text evidence="2">The sequence shown here is derived from an EMBL/GenBank/DDBJ whole genome shotgun (WGS) entry which is preliminary data.</text>
</comment>
<proteinExistence type="predicted"/>
<feature type="region of interest" description="Disordered" evidence="1">
    <location>
        <begin position="82"/>
        <end position="174"/>
    </location>
</feature>
<feature type="compositionally biased region" description="Polar residues" evidence="1">
    <location>
        <begin position="651"/>
        <end position="673"/>
    </location>
</feature>
<feature type="compositionally biased region" description="Basic and acidic residues" evidence="1">
    <location>
        <begin position="365"/>
        <end position="382"/>
    </location>
</feature>
<feature type="region of interest" description="Disordered" evidence="1">
    <location>
        <begin position="586"/>
        <end position="674"/>
    </location>
</feature>
<evidence type="ECO:0000256" key="1">
    <source>
        <dbReference type="SAM" id="MobiDB-lite"/>
    </source>
</evidence>
<feature type="compositionally biased region" description="Basic and acidic residues" evidence="1">
    <location>
        <begin position="259"/>
        <end position="269"/>
    </location>
</feature>
<feature type="compositionally biased region" description="Polar residues" evidence="1">
    <location>
        <begin position="279"/>
        <end position="290"/>
    </location>
</feature>
<feature type="compositionally biased region" description="Basic residues" evidence="1">
    <location>
        <begin position="423"/>
        <end position="437"/>
    </location>
</feature>
<feature type="region of interest" description="Disordered" evidence="1">
    <location>
        <begin position="241"/>
        <end position="389"/>
    </location>
</feature>
<feature type="compositionally biased region" description="Polar residues" evidence="1">
    <location>
        <begin position="453"/>
        <end position="462"/>
    </location>
</feature>
<feature type="compositionally biased region" description="Low complexity" evidence="1">
    <location>
        <begin position="97"/>
        <end position="113"/>
    </location>
</feature>
<dbReference type="EMBL" id="JALLBG020000202">
    <property type="protein sequence ID" value="KAL3759336.1"/>
    <property type="molecule type" value="Genomic_DNA"/>
</dbReference>
<evidence type="ECO:0000313" key="2">
    <source>
        <dbReference type="EMBL" id="KAL3759336.1"/>
    </source>
</evidence>
<sequence>MYLRDQLPETPTSRHRVKVKAPKSGSDRLELVLDDDRDDINAHGSKSYYNYNDDDECRQTNPQDNEYQYIVDDKYPQSLYQECTSSHSASTTETDNRASARSSTSEGSSLRRTWSIESGGGGDKYGGSDCGVAFGANDDETGPEHQLNQTGDEHPVEPSMDPTTNQKANGEIDSDDHFRDIYQKQRHQSSYEGDVRGANQSNYVGSTLEAAIIGDKDDGIETEKPYQVSTDITGLDYHTSSDPAIKTEQGIKHNHHPVKRSDSMSRSEDSSVESMGWKVTSTLKQETLPSSELIEDKSESASSEMKGVLRADARYSSKKGSLFSVNAPSGPSNSSRADCGRSSSANSDGVVQNAVDDVPPPPSHSTDDSNRRKYRVDTKKPDYSSSTAASTSFYDKVQWRHQEQNAPYPRVEDPSHYDAARNRQQRKHQPQHRHQYQHHQNTGRRSPGDGAYITSSSQSFATGRSDVAIAPSPNNCNQPPRHRRGRGRQEQRVRWQHSRNSLGGGALDSETDDDYQQFQGIQRSHSNVSSRSAATSAYSNAALDGYVDPDEDRHAYSGDNFLRRGTGFVSVARSCRRNVKNWVGNAISRGKKSSKDKTIGNVDYDNEAPQRQRIPPPEIRQQASRYRKDQSSSRPQTQYHFEGYDHLKSSAAGTSPRRSSGSRNEHNLPTTEHQFVENDYDEEIRNPWANTAGGIISGEQYNDTPHSNVNRNDNGTNTIHVPDLFMSNDELPPPAGEVNMAGFGMPAFKWWTWRQTDNMQDPHQGSRAMQGPGQEQDGDCTYFAFMCMLPNAAEKTTARY</sequence>
<evidence type="ECO:0000313" key="3">
    <source>
        <dbReference type="Proteomes" id="UP001530293"/>
    </source>
</evidence>